<feature type="non-terminal residue" evidence="1">
    <location>
        <position position="28"/>
    </location>
</feature>
<accession>A0A0F8W3K6</accession>
<proteinExistence type="predicted"/>
<sequence>MNDLFREYQPELVKLANLTAGRKFLGIS</sequence>
<evidence type="ECO:0000313" key="1">
    <source>
        <dbReference type="EMBL" id="KKK51168.1"/>
    </source>
</evidence>
<gene>
    <name evidence="1" type="ORF">LCGC14_3117680</name>
</gene>
<protein>
    <submittedName>
        <fullName evidence="1">Uncharacterized protein</fullName>
    </submittedName>
</protein>
<comment type="caution">
    <text evidence="1">The sequence shown here is derived from an EMBL/GenBank/DDBJ whole genome shotgun (WGS) entry which is preliminary data.</text>
</comment>
<name>A0A0F8W3K6_9ZZZZ</name>
<reference evidence="1" key="1">
    <citation type="journal article" date="2015" name="Nature">
        <title>Complex archaea that bridge the gap between prokaryotes and eukaryotes.</title>
        <authorList>
            <person name="Spang A."/>
            <person name="Saw J.H."/>
            <person name="Jorgensen S.L."/>
            <person name="Zaremba-Niedzwiedzka K."/>
            <person name="Martijn J."/>
            <person name="Lind A.E."/>
            <person name="van Eijk R."/>
            <person name="Schleper C."/>
            <person name="Guy L."/>
            <person name="Ettema T.J."/>
        </authorList>
    </citation>
    <scope>NUCLEOTIDE SEQUENCE</scope>
</reference>
<dbReference type="EMBL" id="LAZR01067648">
    <property type="protein sequence ID" value="KKK51168.1"/>
    <property type="molecule type" value="Genomic_DNA"/>
</dbReference>
<dbReference type="AlphaFoldDB" id="A0A0F8W3K6"/>
<organism evidence="1">
    <name type="scientific">marine sediment metagenome</name>
    <dbReference type="NCBI Taxonomy" id="412755"/>
    <lineage>
        <taxon>unclassified sequences</taxon>
        <taxon>metagenomes</taxon>
        <taxon>ecological metagenomes</taxon>
    </lineage>
</organism>